<feature type="compositionally biased region" description="Polar residues" evidence="1">
    <location>
        <begin position="54"/>
        <end position="70"/>
    </location>
</feature>
<reference evidence="2" key="1">
    <citation type="submission" date="2016-07" db="EMBL/GenBank/DDBJ databases">
        <title>De novo transcriptome assembly of four accessions of the metal hyperaccumulator plant Noccaea caerulescens.</title>
        <authorList>
            <person name="Blande D."/>
            <person name="Halimaa P."/>
            <person name="Tervahauta A.I."/>
            <person name="Aarts M.G."/>
            <person name="Karenlampi S.O."/>
        </authorList>
    </citation>
    <scope>NUCLEOTIDE SEQUENCE</scope>
</reference>
<dbReference type="PANTHER" id="PTHR36025:SF1">
    <property type="entry name" value="DIHYDROOROTATE DEHYDROGENASE (DUF3598)"/>
    <property type="match status" value="1"/>
</dbReference>
<protein>
    <submittedName>
        <fullName evidence="2">Uncharacterized protein</fullName>
    </submittedName>
</protein>
<organism evidence="2">
    <name type="scientific">Noccaea caerulescens</name>
    <name type="common">Alpine penny-cress</name>
    <name type="synonym">Thlaspi caerulescens</name>
    <dbReference type="NCBI Taxonomy" id="107243"/>
    <lineage>
        <taxon>Eukaryota</taxon>
        <taxon>Viridiplantae</taxon>
        <taxon>Streptophyta</taxon>
        <taxon>Embryophyta</taxon>
        <taxon>Tracheophyta</taxon>
        <taxon>Spermatophyta</taxon>
        <taxon>Magnoliopsida</taxon>
        <taxon>eudicotyledons</taxon>
        <taxon>Gunneridae</taxon>
        <taxon>Pentapetalae</taxon>
        <taxon>rosids</taxon>
        <taxon>malvids</taxon>
        <taxon>Brassicales</taxon>
        <taxon>Brassicaceae</taxon>
        <taxon>Coluteocarpeae</taxon>
        <taxon>Noccaea</taxon>
    </lineage>
</organism>
<gene>
    <name evidence="2" type="ORF">LE_TR18237_c2_g1_i1_g.58902</name>
</gene>
<accession>A0A1J3I8R7</accession>
<evidence type="ECO:0000313" key="2">
    <source>
        <dbReference type="EMBL" id="JAU76630.1"/>
    </source>
</evidence>
<dbReference type="AlphaFoldDB" id="A0A1J3I8R7"/>
<feature type="region of interest" description="Disordered" evidence="1">
    <location>
        <begin position="54"/>
        <end position="78"/>
    </location>
</feature>
<dbReference type="SUPFAM" id="SSF50814">
    <property type="entry name" value="Lipocalins"/>
    <property type="match status" value="1"/>
</dbReference>
<name>A0A1J3I8R7_NOCCA</name>
<dbReference type="EMBL" id="GEVL01000711">
    <property type="protein sequence ID" value="JAU76630.1"/>
    <property type="molecule type" value="Transcribed_RNA"/>
</dbReference>
<sequence>MQTPFLHLYKSFISSPPSCQNHNLCSGFQNALLLPSIFNFRRPNGVVRRQIVAQSYKPNDGNSRPGNKSKATLKGNKDNTWSVDNEIAEIEKRKRKPRGRRRGKRLAGGRKGRILVSGTMLMETETLLQTQEPVIKPIWRTFASSVSGIWKGVGAVFSPITAEMEPIEIGKKNENLYDCYTLSRIEALPSPSGGSSEIQRRINWVTLNPHGELFQIAEIKKDEILVDQTGVDSRLPKFESFDLKASDVMEEDSMGEELGLVYFEDGSYSRGPVTIPVGEMSESNYYLTPTFKFEQCLVKGCHKRLRVVHTIEFANGGADIQIMRVGVYEEQWVSPSNYEEQSDNDAPLELKPFSQRKRTQPSELTGSWKVFEVSATPIYGEEEEMELSGESSETTPYVYLCTEALKRRNLPESWVSFREEEIVDMQDVSVMWLPGGVTAYVDVKKDGVLCVGVGWYSDEGINLVMERDYGLDGNLKEVRSKSEMKRRWTDEPKS</sequence>
<dbReference type="InterPro" id="IPR012674">
    <property type="entry name" value="Calycin"/>
</dbReference>
<dbReference type="PANTHER" id="PTHR36025">
    <property type="entry name" value="DIHYDROOROTATE DEHYDROGENASE (DUF3598)"/>
    <property type="match status" value="1"/>
</dbReference>
<evidence type="ECO:0000256" key="1">
    <source>
        <dbReference type="SAM" id="MobiDB-lite"/>
    </source>
</evidence>
<proteinExistence type="predicted"/>